<comment type="caution">
    <text evidence="1">The sequence shown here is derived from an EMBL/GenBank/DDBJ whole genome shotgun (WGS) entry which is preliminary data.</text>
</comment>
<name>A0A0E9N2A0_9BACT</name>
<reference evidence="1 2" key="1">
    <citation type="submission" date="2015-04" db="EMBL/GenBank/DDBJ databases">
        <title>Whole genome shotgun sequence of Flavihumibacter petaseus NBRC 106054.</title>
        <authorList>
            <person name="Miyazawa S."/>
            <person name="Hosoyama A."/>
            <person name="Hashimoto M."/>
            <person name="Noguchi M."/>
            <person name="Tsuchikane K."/>
            <person name="Ohji S."/>
            <person name="Yamazoe A."/>
            <person name="Ichikawa N."/>
            <person name="Kimura A."/>
            <person name="Fujita N."/>
        </authorList>
    </citation>
    <scope>NUCLEOTIDE SEQUENCE [LARGE SCALE GENOMIC DNA]</scope>
    <source>
        <strain evidence="1 2">NBRC 106054</strain>
    </source>
</reference>
<protein>
    <submittedName>
        <fullName evidence="1">Uncharacterized protein</fullName>
    </submittedName>
</protein>
<gene>
    <name evidence="1" type="ORF">FPE01S_02_09020</name>
</gene>
<dbReference type="EMBL" id="BBWV01000002">
    <property type="protein sequence ID" value="GAO43796.1"/>
    <property type="molecule type" value="Genomic_DNA"/>
</dbReference>
<dbReference type="OrthoDB" id="762138at2"/>
<proteinExistence type="predicted"/>
<keyword evidence="2" id="KW-1185">Reference proteome</keyword>
<organism evidence="1 2">
    <name type="scientific">Flavihumibacter petaseus NBRC 106054</name>
    <dbReference type="NCBI Taxonomy" id="1220578"/>
    <lineage>
        <taxon>Bacteria</taxon>
        <taxon>Pseudomonadati</taxon>
        <taxon>Bacteroidota</taxon>
        <taxon>Chitinophagia</taxon>
        <taxon>Chitinophagales</taxon>
        <taxon>Chitinophagaceae</taxon>
        <taxon>Flavihumibacter</taxon>
    </lineage>
</organism>
<dbReference type="STRING" id="1220578.FPE01S_02_09020"/>
<sequence>MGKYKIGLTTIKLGAIAVDGGMGTVLTAVGDTVAGTAQMTTEDDQKTDFNIEESDSPVMSIVTTPGAITLAWSTYANDATTLQKMFGGTIVPAGSGGGETWKAPDSFPEQELSLEATWKQGGILRVPRAKIAANLNMSFKKDTLSQIDITATILQPTKANEPRISIENAN</sequence>
<dbReference type="Proteomes" id="UP000033121">
    <property type="component" value="Unassembled WGS sequence"/>
</dbReference>
<evidence type="ECO:0000313" key="1">
    <source>
        <dbReference type="EMBL" id="GAO43796.1"/>
    </source>
</evidence>
<dbReference type="AlphaFoldDB" id="A0A0E9N2A0"/>
<dbReference type="RefSeq" id="WP_046369626.1">
    <property type="nucleotide sequence ID" value="NZ_BBWV01000002.1"/>
</dbReference>
<accession>A0A0E9N2A0</accession>
<evidence type="ECO:0000313" key="2">
    <source>
        <dbReference type="Proteomes" id="UP000033121"/>
    </source>
</evidence>